<dbReference type="PANTHER" id="PTHR33048:SF47">
    <property type="entry name" value="INTEGRAL MEMBRANE PROTEIN-RELATED"/>
    <property type="match status" value="1"/>
</dbReference>
<evidence type="ECO:0000256" key="4">
    <source>
        <dbReference type="ARBA" id="ARBA00023136"/>
    </source>
</evidence>
<evidence type="ECO:0000256" key="1">
    <source>
        <dbReference type="ARBA" id="ARBA00004141"/>
    </source>
</evidence>
<evidence type="ECO:0000313" key="10">
    <source>
        <dbReference type="Proteomes" id="UP000774617"/>
    </source>
</evidence>
<feature type="compositionally biased region" description="Polar residues" evidence="6">
    <location>
        <begin position="261"/>
        <end position="275"/>
    </location>
</feature>
<proteinExistence type="inferred from homology"/>
<evidence type="ECO:0000256" key="6">
    <source>
        <dbReference type="SAM" id="MobiDB-lite"/>
    </source>
</evidence>
<feature type="transmembrane region" description="Helical" evidence="7">
    <location>
        <begin position="43"/>
        <end position="65"/>
    </location>
</feature>
<protein>
    <recommendedName>
        <fullName evidence="8">Rhodopsin domain-containing protein</fullName>
    </recommendedName>
</protein>
<gene>
    <name evidence="9" type="ORF">B0J12DRAFT_672777</name>
</gene>
<dbReference type="Pfam" id="PF20684">
    <property type="entry name" value="Fung_rhodopsin"/>
    <property type="match status" value="1"/>
</dbReference>
<name>A0ABQ8G3A3_9PEZI</name>
<organism evidence="9 10">
    <name type="scientific">Macrophomina phaseolina</name>
    <dbReference type="NCBI Taxonomy" id="35725"/>
    <lineage>
        <taxon>Eukaryota</taxon>
        <taxon>Fungi</taxon>
        <taxon>Dikarya</taxon>
        <taxon>Ascomycota</taxon>
        <taxon>Pezizomycotina</taxon>
        <taxon>Dothideomycetes</taxon>
        <taxon>Dothideomycetes incertae sedis</taxon>
        <taxon>Botryosphaeriales</taxon>
        <taxon>Botryosphaeriaceae</taxon>
        <taxon>Macrophomina</taxon>
    </lineage>
</organism>
<reference evidence="9 10" key="1">
    <citation type="journal article" date="2021" name="Nat. Commun.">
        <title>Genetic determinants of endophytism in the Arabidopsis root mycobiome.</title>
        <authorList>
            <person name="Mesny F."/>
            <person name="Miyauchi S."/>
            <person name="Thiergart T."/>
            <person name="Pickel B."/>
            <person name="Atanasova L."/>
            <person name="Karlsson M."/>
            <person name="Huettel B."/>
            <person name="Barry K.W."/>
            <person name="Haridas S."/>
            <person name="Chen C."/>
            <person name="Bauer D."/>
            <person name="Andreopoulos W."/>
            <person name="Pangilinan J."/>
            <person name="LaButti K."/>
            <person name="Riley R."/>
            <person name="Lipzen A."/>
            <person name="Clum A."/>
            <person name="Drula E."/>
            <person name="Henrissat B."/>
            <person name="Kohler A."/>
            <person name="Grigoriev I.V."/>
            <person name="Martin F.M."/>
            <person name="Hacquard S."/>
        </authorList>
    </citation>
    <scope>NUCLEOTIDE SEQUENCE [LARGE SCALE GENOMIC DNA]</scope>
    <source>
        <strain evidence="9 10">MPI-SDFR-AT-0080</strain>
    </source>
</reference>
<evidence type="ECO:0000259" key="8">
    <source>
        <dbReference type="Pfam" id="PF20684"/>
    </source>
</evidence>
<comment type="caution">
    <text evidence="9">The sequence shown here is derived from an EMBL/GenBank/DDBJ whole genome shotgun (WGS) entry which is preliminary data.</text>
</comment>
<feature type="region of interest" description="Disordered" evidence="6">
    <location>
        <begin position="257"/>
        <end position="284"/>
    </location>
</feature>
<comment type="similarity">
    <text evidence="5">Belongs to the SAT4 family.</text>
</comment>
<keyword evidence="2 7" id="KW-0812">Transmembrane</keyword>
<keyword evidence="10" id="KW-1185">Reference proteome</keyword>
<dbReference type="PANTHER" id="PTHR33048">
    <property type="entry name" value="PTH11-LIKE INTEGRAL MEMBRANE PROTEIN (AFU_ORTHOLOGUE AFUA_5G11245)"/>
    <property type="match status" value="1"/>
</dbReference>
<evidence type="ECO:0000313" key="9">
    <source>
        <dbReference type="EMBL" id="KAH7043342.1"/>
    </source>
</evidence>
<sequence length="284" mass="31297">MPNPGQYYWIESIFYTLALGLTKISIVVQYLRIFAAAPATRIACICALCFLVIALTQAFFLAVFICTPVSKFWTSQDLRSCMDLTRLYVAQSSLNICSDLLVILLPVPAISSLKMSGKERYALIGIFALGSFSADGARPSGCITTVVRLIYVIRNSDSRDATWNNIEPITWSALEVFVAITCASLPALRKALQRMFPRFLQSTGYPSTTRPSGQGAHLPFTDNLSTAGRKSIRLDALRTSQKDGEIVAAARSISKDDAGTWSDQQLENAEAQSLSESERNLFRR</sequence>
<evidence type="ECO:0000256" key="7">
    <source>
        <dbReference type="SAM" id="Phobius"/>
    </source>
</evidence>
<feature type="domain" description="Rhodopsin" evidence="8">
    <location>
        <begin position="7"/>
        <end position="194"/>
    </location>
</feature>
<keyword evidence="3 7" id="KW-1133">Transmembrane helix</keyword>
<evidence type="ECO:0000256" key="2">
    <source>
        <dbReference type="ARBA" id="ARBA00022692"/>
    </source>
</evidence>
<evidence type="ECO:0000256" key="3">
    <source>
        <dbReference type="ARBA" id="ARBA00022989"/>
    </source>
</evidence>
<dbReference type="InterPro" id="IPR052337">
    <property type="entry name" value="SAT4-like"/>
</dbReference>
<keyword evidence="4 7" id="KW-0472">Membrane</keyword>
<dbReference type="Proteomes" id="UP000774617">
    <property type="component" value="Unassembled WGS sequence"/>
</dbReference>
<evidence type="ECO:0000256" key="5">
    <source>
        <dbReference type="ARBA" id="ARBA00038359"/>
    </source>
</evidence>
<accession>A0ABQ8G3A3</accession>
<comment type="subcellular location">
    <subcellularLocation>
        <location evidence="1">Membrane</location>
        <topology evidence="1">Multi-pass membrane protein</topology>
    </subcellularLocation>
</comment>
<dbReference type="EMBL" id="JAGTJR010000023">
    <property type="protein sequence ID" value="KAH7043342.1"/>
    <property type="molecule type" value="Genomic_DNA"/>
</dbReference>
<dbReference type="InterPro" id="IPR049326">
    <property type="entry name" value="Rhodopsin_dom_fungi"/>
</dbReference>
<feature type="transmembrane region" description="Helical" evidence="7">
    <location>
        <begin position="12"/>
        <end position="31"/>
    </location>
</feature>